<protein>
    <recommendedName>
        <fullName evidence="1">Thioesterase domain-containing protein</fullName>
    </recommendedName>
</protein>
<sequence>MFFDWQLISTQKIAAAFDYSFEQILAADGIPYAPVVVDTSVDRYPTIGETVTVETTPQSVGDSSIELLYEMVDGDGERLATAQMIHVTISPAGTALALPEKTRSDFIEACADRSATVGVHTKTPSGEQLPSFSSSFEIRSPHIEGAELAYFEEYPRFADISLEEFLGEQGTSQNELQGEKQPYHLRNWSWEFLSPVYFESTLSVSSDVLEVDQETICIAHEFTSGGQTNIKGITEYGCYDRSGHPVLFDAPMLAPFEE</sequence>
<dbReference type="AlphaFoldDB" id="A0AAV3UIF8"/>
<dbReference type="CDD" id="cd00586">
    <property type="entry name" value="4HBT"/>
    <property type="match status" value="1"/>
</dbReference>
<dbReference type="InterPro" id="IPR006683">
    <property type="entry name" value="Thioestr_dom"/>
</dbReference>
<dbReference type="Proteomes" id="UP001501729">
    <property type="component" value="Unassembled WGS sequence"/>
</dbReference>
<feature type="domain" description="Thioesterase" evidence="1">
    <location>
        <begin position="13"/>
        <end position="78"/>
    </location>
</feature>
<keyword evidence="3" id="KW-1185">Reference proteome</keyword>
<dbReference type="Pfam" id="PF03061">
    <property type="entry name" value="4HBT"/>
    <property type="match status" value="1"/>
</dbReference>
<evidence type="ECO:0000313" key="2">
    <source>
        <dbReference type="EMBL" id="GAA5051783.1"/>
    </source>
</evidence>
<evidence type="ECO:0000259" key="1">
    <source>
        <dbReference type="Pfam" id="PF03061"/>
    </source>
</evidence>
<dbReference type="SUPFAM" id="SSF54637">
    <property type="entry name" value="Thioesterase/thiol ester dehydrase-isomerase"/>
    <property type="match status" value="2"/>
</dbReference>
<evidence type="ECO:0000313" key="3">
    <source>
        <dbReference type="Proteomes" id="UP001501729"/>
    </source>
</evidence>
<gene>
    <name evidence="2" type="ORF">GCM10025751_27320</name>
</gene>
<proteinExistence type="predicted"/>
<organism evidence="2 3">
    <name type="scientific">Haladaptatus pallidirubidus</name>
    <dbReference type="NCBI Taxonomy" id="1008152"/>
    <lineage>
        <taxon>Archaea</taxon>
        <taxon>Methanobacteriati</taxon>
        <taxon>Methanobacteriota</taxon>
        <taxon>Stenosarchaea group</taxon>
        <taxon>Halobacteria</taxon>
        <taxon>Halobacteriales</taxon>
        <taxon>Haladaptataceae</taxon>
        <taxon>Haladaptatus</taxon>
    </lineage>
</organism>
<reference evidence="2 3" key="1">
    <citation type="journal article" date="2019" name="Int. J. Syst. Evol. Microbiol.">
        <title>The Global Catalogue of Microorganisms (GCM) 10K type strain sequencing project: providing services to taxonomists for standard genome sequencing and annotation.</title>
        <authorList>
            <consortium name="The Broad Institute Genomics Platform"/>
            <consortium name="The Broad Institute Genome Sequencing Center for Infectious Disease"/>
            <person name="Wu L."/>
            <person name="Ma J."/>
        </authorList>
    </citation>
    <scope>NUCLEOTIDE SEQUENCE [LARGE SCALE GENOMIC DNA]</scope>
    <source>
        <strain evidence="2 3">JCM 17504</strain>
    </source>
</reference>
<comment type="caution">
    <text evidence="2">The sequence shown here is derived from an EMBL/GenBank/DDBJ whole genome shotgun (WGS) entry which is preliminary data.</text>
</comment>
<dbReference type="InterPro" id="IPR029069">
    <property type="entry name" value="HotDog_dom_sf"/>
</dbReference>
<dbReference type="EMBL" id="BAABKX010000009">
    <property type="protein sequence ID" value="GAA5051783.1"/>
    <property type="molecule type" value="Genomic_DNA"/>
</dbReference>
<dbReference type="Gene3D" id="3.10.129.10">
    <property type="entry name" value="Hotdog Thioesterase"/>
    <property type="match status" value="2"/>
</dbReference>
<accession>A0AAV3UIF8</accession>
<name>A0AAV3UIF8_9EURY</name>